<organism evidence="4 5">
    <name type="scientific">Rhodotorula paludigena</name>
    <dbReference type="NCBI Taxonomy" id="86838"/>
    <lineage>
        <taxon>Eukaryota</taxon>
        <taxon>Fungi</taxon>
        <taxon>Dikarya</taxon>
        <taxon>Basidiomycota</taxon>
        <taxon>Pucciniomycotina</taxon>
        <taxon>Microbotryomycetes</taxon>
        <taxon>Sporidiobolales</taxon>
        <taxon>Sporidiobolaceae</taxon>
        <taxon>Rhodotorula</taxon>
    </lineage>
</organism>
<feature type="region of interest" description="Disordered" evidence="2">
    <location>
        <begin position="202"/>
        <end position="255"/>
    </location>
</feature>
<evidence type="ECO:0000313" key="4">
    <source>
        <dbReference type="EMBL" id="GJN92406.1"/>
    </source>
</evidence>
<dbReference type="InterPro" id="IPR000387">
    <property type="entry name" value="Tyr_Pase_dom"/>
</dbReference>
<evidence type="ECO:0000313" key="5">
    <source>
        <dbReference type="Proteomes" id="UP001342314"/>
    </source>
</evidence>
<reference evidence="4 5" key="1">
    <citation type="submission" date="2021-12" db="EMBL/GenBank/DDBJ databases">
        <title>High titer production of polyol ester of fatty acids by Rhodotorula paludigena BS15 towards product separation-free biomass refinery.</title>
        <authorList>
            <person name="Mano J."/>
            <person name="Ono H."/>
            <person name="Tanaka T."/>
            <person name="Naito K."/>
            <person name="Sushida H."/>
            <person name="Ike M."/>
            <person name="Tokuyasu K."/>
            <person name="Kitaoka M."/>
        </authorList>
    </citation>
    <scope>NUCLEOTIDE SEQUENCE [LARGE SCALE GENOMIC DNA]</scope>
    <source>
        <strain evidence="4 5">BS15</strain>
    </source>
</reference>
<dbReference type="SUPFAM" id="SSF52799">
    <property type="entry name" value="(Phosphotyrosine protein) phosphatases II"/>
    <property type="match status" value="1"/>
</dbReference>
<keyword evidence="5" id="KW-1185">Reference proteome</keyword>
<feature type="region of interest" description="Disordered" evidence="2">
    <location>
        <begin position="1"/>
        <end position="40"/>
    </location>
</feature>
<evidence type="ECO:0000259" key="3">
    <source>
        <dbReference type="PROSITE" id="PS50056"/>
    </source>
</evidence>
<dbReference type="EMBL" id="BQKY01000011">
    <property type="protein sequence ID" value="GJN92406.1"/>
    <property type="molecule type" value="Genomic_DNA"/>
</dbReference>
<accession>A0AAV5GIJ8</accession>
<feature type="domain" description="Tyrosine specific protein phosphatases" evidence="3">
    <location>
        <begin position="529"/>
        <end position="616"/>
    </location>
</feature>
<dbReference type="GO" id="GO:0016791">
    <property type="term" value="F:phosphatase activity"/>
    <property type="evidence" value="ECO:0007669"/>
    <property type="project" value="UniProtKB-ARBA"/>
</dbReference>
<dbReference type="AlphaFoldDB" id="A0AAV5GIJ8"/>
<protein>
    <recommendedName>
        <fullName evidence="3">Tyrosine specific protein phosphatases domain-containing protein</fullName>
    </recommendedName>
</protein>
<sequence>MPPRAPSEAPLVSSPSKRVHRSSPTSSPITGAGSFTEATSPRVLRTKLADGADELRLELPPFNDLERFRLRRDGPGDAGETTVTTPSTPPEFEPEPLVGLGVGLAGEVADEAVKVDGDEAYEGATQTATAERQNQELEALPHDEQTVLARLCSQHWASQYNMLKRTLAAAANPAAYAGRPVDACPPPAPPCYPLTSFTPPANRSATPTLHDRSVTPAYRTAPDSACLDPSPRKRSETPWAPPTPPSSTSGAGATALTPSLANFTFNFAPSSLPPCPPAPEAEVEGVLCDLIQGEPVSIQQTQSALVITETVPALDAAAVPDVPSAPPPADPIPGLLPGMIVVNGVPVKTSASHPINISPLVTPELLAYLSSHLYDRPSPATTAPIAMTSARSLTPAPFLLRSSVSTDLLSVTAAYEVAPDSLPHTIEPAPPVLGNFVLSSCPGKKVRMNGEALKGGRGAICRDVVVDLQRARDEYNVHLVVCCLDDSELAYLGVPWPEYRAAAASLGLEVVRLPMVEGFAPAGAAQLDAHLARIVCEYTLRGKSVLAHCRGGIGRAGLVASCWMLKTGLVAVAESEGGAVDEAVWAGEEPMRIVERVIELIRRRRSIKAIETPQQVHFLVQYATWLQQHAELVSASDLVAPLS</sequence>
<dbReference type="InterPro" id="IPR057023">
    <property type="entry name" value="PTP-SAK"/>
</dbReference>
<evidence type="ECO:0000256" key="1">
    <source>
        <dbReference type="ARBA" id="ARBA00022801"/>
    </source>
</evidence>
<dbReference type="InterPro" id="IPR050561">
    <property type="entry name" value="PTP"/>
</dbReference>
<dbReference type="Pfam" id="PF22784">
    <property type="entry name" value="PTP-SAK"/>
    <property type="match status" value="1"/>
</dbReference>
<feature type="region of interest" description="Disordered" evidence="2">
    <location>
        <begin position="61"/>
        <end position="94"/>
    </location>
</feature>
<evidence type="ECO:0000256" key="2">
    <source>
        <dbReference type="SAM" id="MobiDB-lite"/>
    </source>
</evidence>
<dbReference type="InterPro" id="IPR029021">
    <property type="entry name" value="Prot-tyrosine_phosphatase-like"/>
</dbReference>
<comment type="caution">
    <text evidence="4">The sequence shown here is derived from an EMBL/GenBank/DDBJ whole genome shotgun (WGS) entry which is preliminary data.</text>
</comment>
<dbReference type="Gene3D" id="3.90.190.10">
    <property type="entry name" value="Protein tyrosine phosphatase superfamily"/>
    <property type="match status" value="1"/>
</dbReference>
<proteinExistence type="predicted"/>
<feature type="compositionally biased region" description="Low complexity" evidence="2">
    <location>
        <begin position="246"/>
        <end position="255"/>
    </location>
</feature>
<dbReference type="PANTHER" id="PTHR23339">
    <property type="entry name" value="TYROSINE SPECIFIC PROTEIN PHOSPHATASE AND DUAL SPECIFICITY PROTEIN PHOSPHATASE"/>
    <property type="match status" value="1"/>
</dbReference>
<name>A0AAV5GIJ8_9BASI</name>
<gene>
    <name evidence="4" type="ORF">Rhopal_005436-T1</name>
</gene>
<dbReference type="PROSITE" id="PS50056">
    <property type="entry name" value="TYR_PHOSPHATASE_2"/>
    <property type="match status" value="1"/>
</dbReference>
<dbReference type="Proteomes" id="UP001342314">
    <property type="component" value="Unassembled WGS sequence"/>
</dbReference>
<feature type="compositionally biased region" description="Basic and acidic residues" evidence="2">
    <location>
        <begin position="64"/>
        <end position="75"/>
    </location>
</feature>
<keyword evidence="1" id="KW-0378">Hydrolase</keyword>